<comment type="caution">
    <text evidence="1">The sequence shown here is derived from an EMBL/GenBank/DDBJ whole genome shotgun (WGS) entry which is preliminary data.</text>
</comment>
<dbReference type="Proteomes" id="UP000287410">
    <property type="component" value="Unassembled WGS sequence"/>
</dbReference>
<protein>
    <submittedName>
        <fullName evidence="1">Uncharacterized protein</fullName>
    </submittedName>
</protein>
<keyword evidence="2" id="KW-1185">Reference proteome</keyword>
<evidence type="ECO:0000313" key="1">
    <source>
        <dbReference type="EMBL" id="RUO29711.1"/>
    </source>
</evidence>
<gene>
    <name evidence="1" type="ORF">CWE12_06995</name>
</gene>
<sequence>MKDKFEDLNKWPEILDCLEVCDEFTFKGFSSIVESKCSLTIIVRKSDKLMIVICSQLKDYYGTSVTNAAEIIREDLINLSKISKNAKWFEHYPTGVGLLEHSYSLMPVEFDENGSPSWGRAVSWEALADHLTIPKEALAIGYGGELAECA</sequence>
<name>A0ABY0BYV5_9GAMM</name>
<proteinExistence type="predicted"/>
<reference evidence="1 2" key="1">
    <citation type="journal article" date="2018" name="Front. Microbiol.">
        <title>Genome-Based Analysis Reveals the Taxonomy and Diversity of the Family Idiomarinaceae.</title>
        <authorList>
            <person name="Liu Y."/>
            <person name="Lai Q."/>
            <person name="Shao Z."/>
        </authorList>
    </citation>
    <scope>NUCLEOTIDE SEQUENCE [LARGE SCALE GENOMIC DNA]</scope>
    <source>
        <strain evidence="1 2">GBSy1</strain>
    </source>
</reference>
<dbReference type="RefSeq" id="WP_126788983.1">
    <property type="nucleotide sequence ID" value="NZ_PIPN01000003.1"/>
</dbReference>
<evidence type="ECO:0000313" key="2">
    <source>
        <dbReference type="Proteomes" id="UP000287410"/>
    </source>
</evidence>
<accession>A0ABY0BYV5</accession>
<dbReference type="EMBL" id="PIPN01000003">
    <property type="protein sequence ID" value="RUO29711.1"/>
    <property type="molecule type" value="Genomic_DNA"/>
</dbReference>
<organism evidence="1 2">
    <name type="scientific">Aliidiomarina sedimenti</name>
    <dbReference type="NCBI Taxonomy" id="1933879"/>
    <lineage>
        <taxon>Bacteria</taxon>
        <taxon>Pseudomonadati</taxon>
        <taxon>Pseudomonadota</taxon>
        <taxon>Gammaproteobacteria</taxon>
        <taxon>Alteromonadales</taxon>
        <taxon>Idiomarinaceae</taxon>
        <taxon>Aliidiomarina</taxon>
    </lineage>
</organism>